<gene>
    <name evidence="1" type="ORF">MLD38_037181</name>
</gene>
<evidence type="ECO:0000313" key="2">
    <source>
        <dbReference type="Proteomes" id="UP001057402"/>
    </source>
</evidence>
<name>A0ACB9LNV7_9MYRT</name>
<protein>
    <submittedName>
        <fullName evidence="1">Uncharacterized protein</fullName>
    </submittedName>
</protein>
<reference evidence="2" key="1">
    <citation type="journal article" date="2023" name="Front. Plant Sci.">
        <title>Chromosomal-level genome assembly of Melastoma candidum provides insights into trichome evolution.</title>
        <authorList>
            <person name="Zhong Y."/>
            <person name="Wu W."/>
            <person name="Sun C."/>
            <person name="Zou P."/>
            <person name="Liu Y."/>
            <person name="Dai S."/>
            <person name="Zhou R."/>
        </authorList>
    </citation>
    <scope>NUCLEOTIDE SEQUENCE [LARGE SCALE GENOMIC DNA]</scope>
</reference>
<accession>A0ACB9LNV7</accession>
<comment type="caution">
    <text evidence="1">The sequence shown here is derived from an EMBL/GenBank/DDBJ whole genome shotgun (WGS) entry which is preliminary data.</text>
</comment>
<organism evidence="1 2">
    <name type="scientific">Melastoma candidum</name>
    <dbReference type="NCBI Taxonomy" id="119954"/>
    <lineage>
        <taxon>Eukaryota</taxon>
        <taxon>Viridiplantae</taxon>
        <taxon>Streptophyta</taxon>
        <taxon>Embryophyta</taxon>
        <taxon>Tracheophyta</taxon>
        <taxon>Spermatophyta</taxon>
        <taxon>Magnoliopsida</taxon>
        <taxon>eudicotyledons</taxon>
        <taxon>Gunneridae</taxon>
        <taxon>Pentapetalae</taxon>
        <taxon>rosids</taxon>
        <taxon>malvids</taxon>
        <taxon>Myrtales</taxon>
        <taxon>Melastomataceae</taxon>
        <taxon>Melastomatoideae</taxon>
        <taxon>Melastomateae</taxon>
        <taxon>Melastoma</taxon>
    </lineage>
</organism>
<dbReference type="Proteomes" id="UP001057402">
    <property type="component" value="Chromosome 11"/>
</dbReference>
<proteinExistence type="predicted"/>
<evidence type="ECO:0000313" key="1">
    <source>
        <dbReference type="EMBL" id="KAI4312364.1"/>
    </source>
</evidence>
<dbReference type="EMBL" id="CM042890">
    <property type="protein sequence ID" value="KAI4312364.1"/>
    <property type="molecule type" value="Genomic_DNA"/>
</dbReference>
<sequence length="657" mass="73991">MSLLRLLVLLLLCLQVTPQTYDALACLGHGENVIERNSQNNLDRLLLHHSDRVRSSFFYNGTLGEPPNTIYGFFLCRPDIGVDECKSCVSSATGKILLDCPTQKGAMIWYDECQVRFSNQSFFTILEMKPAIEILDTTNFTYPDMLGEVLVTLLQNVTDSSISSSELYATSQTNVNASLEVEVRAQCRPDLSKQDCRSCLTAVTDKLRPFRGKRYAQIFLPSCYVQFKIIAWPSTVQLNPTSHTIYGVSERKLAVKWHIIAAVAVACLILIMVGLRICIKWKMKKAAYKKSTKDLQLLDLGNSFVGNIPNTDFLGEKPMNSQDIVLMRVDSIRLATNNFSDESELGKGGFGPVYKGTLTDGRDIAVKRLYRTSGQGLVELKNEVTLIARLQHRNLVKLLGCCLDKQEKLLIYEYMPNKSLDFFLFDQGRSWLLDWNRRFNIINGIARGLQYLHEDSRLRVIHRDLKASNILLDHEMNPKISDFGMARIFSVNQDVESTTRVVGTYGYMAPEYVMGGRFSVKSDVFSFGIILLEILSGRKNSSFHCNHELGESLPTFAWNMWISGRAFDLIDGFIKESCDVVQALKCIHVGLLCIQQDPADRPTMSLVIRMLGEDMITLPEPLQPVFFVSKPSTVSSDTNQTVGISVNEVTITDILPR</sequence>
<keyword evidence="2" id="KW-1185">Reference proteome</keyword>